<dbReference type="GO" id="GO:0046600">
    <property type="term" value="P:negative regulation of centriole replication"/>
    <property type="evidence" value="ECO:0007669"/>
    <property type="project" value="TreeGrafter"/>
</dbReference>
<dbReference type="GO" id="GO:0097431">
    <property type="term" value="C:mitotic spindle pole"/>
    <property type="evidence" value="ECO:0007669"/>
    <property type="project" value="TreeGrafter"/>
</dbReference>
<evidence type="ECO:0000256" key="1">
    <source>
        <dbReference type="ARBA" id="ARBA00004496"/>
    </source>
</evidence>
<evidence type="ECO:0000256" key="4">
    <source>
        <dbReference type="SAM" id="MobiDB-lite"/>
    </source>
</evidence>
<evidence type="ECO:0000313" key="6">
    <source>
        <dbReference type="EMBL" id="CAH1104588.1"/>
    </source>
</evidence>
<feature type="region of interest" description="Disordered" evidence="4">
    <location>
        <begin position="1"/>
        <end position="52"/>
    </location>
</feature>
<dbReference type="GO" id="GO:0008017">
    <property type="term" value="F:microtubule binding"/>
    <property type="evidence" value="ECO:0007669"/>
    <property type="project" value="TreeGrafter"/>
</dbReference>
<dbReference type="GO" id="GO:0001578">
    <property type="term" value="P:microtubule bundle formation"/>
    <property type="evidence" value="ECO:0007669"/>
    <property type="project" value="TreeGrafter"/>
</dbReference>
<keyword evidence="2" id="KW-0963">Cytoplasm</keyword>
<dbReference type="InterPro" id="IPR012943">
    <property type="entry name" value="Cnn_1N"/>
</dbReference>
<dbReference type="PANTHER" id="PTHR46930:SF1">
    <property type="entry name" value="CDK5 REGULATORY SUBUNIT-ASSOCIATED PROTEIN 2"/>
    <property type="match status" value="1"/>
</dbReference>
<dbReference type="InterPro" id="IPR042791">
    <property type="entry name" value="CDK5RAP2"/>
</dbReference>
<dbReference type="GO" id="GO:0007099">
    <property type="term" value="P:centriole replication"/>
    <property type="evidence" value="ECO:0007669"/>
    <property type="project" value="TreeGrafter"/>
</dbReference>
<feature type="compositionally biased region" description="Polar residues" evidence="4">
    <location>
        <begin position="15"/>
        <end position="40"/>
    </location>
</feature>
<organism evidence="6 7">
    <name type="scientific">Psylliodes chrysocephalus</name>
    <dbReference type="NCBI Taxonomy" id="3402493"/>
    <lineage>
        <taxon>Eukaryota</taxon>
        <taxon>Metazoa</taxon>
        <taxon>Ecdysozoa</taxon>
        <taxon>Arthropoda</taxon>
        <taxon>Hexapoda</taxon>
        <taxon>Insecta</taxon>
        <taxon>Pterygota</taxon>
        <taxon>Neoptera</taxon>
        <taxon>Endopterygota</taxon>
        <taxon>Coleoptera</taxon>
        <taxon>Polyphaga</taxon>
        <taxon>Cucujiformia</taxon>
        <taxon>Chrysomeloidea</taxon>
        <taxon>Chrysomelidae</taxon>
        <taxon>Galerucinae</taxon>
        <taxon>Alticini</taxon>
        <taxon>Psylliodes</taxon>
    </lineage>
</organism>
<sequence length="1574" mass="181722">MENGNNDEEQKELSNDSVHSAMSTPSEELDSDATTITGNTMGLRSPGGPLRGRSVKEFEEQLTNLKKENFNLKLRIYFLEEKMGTNFTLDKDNIVKKYIELQVDFANLKREMEEKQELLCQAVKAMELEDDEHKKYLSEKEEQIVTYQQEIEDLRVQLQDVKSDSEGTSTKSDTTGLSSGRLCGTLVTELQEKVKFLENELHLEKETNASYQLIIGQTETLKKRYESLLNENQAKEESIRQLRQENELSNSRIQNFTEQIKNFQDKLNLIYQENQSINKRLIEENKMYDELSEHYQELKKKYSNVKTELEREHQKSERVKYAGETRVSDLEGENDKLKHILSETQGKLETALTEIRKNQNLAVSKSLLLKSNTSHTDAACVSVQNTTTPTGTPQKDPLHVQVVSSTTSGALKSSSSVSIVSLSSSPDKFNNIDLEDLLANADHDKILSVINSIKYDYETQRQKVLKLKAEQLKACEIIKNMIDSRNKANEEIQQYQIQVKNLERELESVVSKPTSDRDSPVSLRERVSRANEKLLEESKSEEKKMAELYRDFTTELENKIEVLEATIKEKDNHIQAIRDQYDDLLNNLEEKEQKILQLENDLMSTSSGVSIDIPSSEKGDTATEKRSKFYKTEIEEKDREISRLTAELKKCSCYLQEIVNKELWEKNKEIEKLHCRQVNSPEILKLRKDLTGKEQQLKLLKEKISELGLDMKIMHELDLKDVSSPTKFIAKSLQDELKTVKDERDYFKNRVLELELTSSPELIDTLRAQLEKSENHLQESNEVCVLLNTRLQELAIFLDSLLKQKSVLGFLGIHKEKKLREIINNSLDLSKSFNMSIDLNHDESLRQLSNITSILNGSGFKDLFQNDRQDADDSYEMLSIIPGNVTLTYQSHLYKQKNKSQMDGDEVLTALRSQIVNLKSELQLRDIELSRLNANVKLSETDEEQKLNKYAKELSKVTVTPNKNNTTSATLNYQSECASESEGWSEPDRVVSRARIGLSQSLPLSPTAKTIRSGESTDDDNLSVSGLYHKHQEIERCQEAIDLKAELEKKTEQLEAAEQKLLNVVATEVYEEVKNNLLEAEGRAINQEMLRIEAENYIKILKEEIDGLTQLQEELKRDFEVKDEQIQNLFKQLEAEKARSQKISAKLEEVVDNSKKQQIVFECKEKDFKQLENQLQKDLLEIAVQLEEEQNKLKDMQAETIEKMKEIEDSYEHRVKEIKTYYNDNYLNKSEVESKLAFKNQLIQEFEDLKEMVKTYENAIQVHKNKELDYENNVCEYQEKVNTLRKELDLVNLEHSDAVLQKNRLANDKTILEQELSRCNGKELELRQQINEIRSEIDTISQNYQQEVSLLQKQKSDLQMKISILESNNASLHNRLIRNQESRQDFSSTGTNMRIETGGSFNRQFSHSSFNSEENLQECSGCNVNASIASNRQPVVDTERQEANASPDLGIESDQGRFSSLELHTNITRRPLLQTLELTQSMNNMLDDNSVRNDMCDSQHCCQRTLDIAQENMDLKRKLLRMRRAVEEITNQLNLTNQRKKEVEKSVCKQIHKTNQVLRKAKDNLDSKLQKLDN</sequence>
<dbReference type="Pfam" id="PF07989">
    <property type="entry name" value="Cnn_1N"/>
    <property type="match status" value="1"/>
</dbReference>
<feature type="coiled-coil region" evidence="3">
    <location>
        <begin position="683"/>
        <end position="783"/>
    </location>
</feature>
<feature type="coiled-coil region" evidence="3">
    <location>
        <begin position="55"/>
        <end position="347"/>
    </location>
</feature>
<accession>A0A9P0CQ66</accession>
<protein>
    <recommendedName>
        <fullName evidence="5">Centrosomin N-terminal motif 1 domain-containing protein</fullName>
    </recommendedName>
</protein>
<feature type="compositionally biased region" description="Low complexity" evidence="4">
    <location>
        <begin position="42"/>
        <end position="52"/>
    </location>
</feature>
<evidence type="ECO:0000256" key="2">
    <source>
        <dbReference type="ARBA" id="ARBA00022490"/>
    </source>
</evidence>
<feature type="coiled-coil region" evidence="3">
    <location>
        <begin position="1091"/>
        <end position="1206"/>
    </location>
</feature>
<dbReference type="GO" id="GO:0007059">
    <property type="term" value="P:chromosome segregation"/>
    <property type="evidence" value="ECO:0007669"/>
    <property type="project" value="TreeGrafter"/>
</dbReference>
<dbReference type="OrthoDB" id="10255000at2759"/>
<reference evidence="6" key="1">
    <citation type="submission" date="2022-01" db="EMBL/GenBank/DDBJ databases">
        <authorList>
            <person name="King R."/>
        </authorList>
    </citation>
    <scope>NUCLEOTIDE SEQUENCE</scope>
</reference>
<dbReference type="GO" id="GO:0035371">
    <property type="term" value="C:microtubule plus-end"/>
    <property type="evidence" value="ECO:0007669"/>
    <property type="project" value="TreeGrafter"/>
</dbReference>
<feature type="coiled-coil region" evidence="3">
    <location>
        <begin position="1512"/>
        <end position="1546"/>
    </location>
</feature>
<dbReference type="Proteomes" id="UP001153636">
    <property type="component" value="Chromosome 17"/>
</dbReference>
<evidence type="ECO:0000256" key="3">
    <source>
        <dbReference type="SAM" id="Coils"/>
    </source>
</evidence>
<evidence type="ECO:0000259" key="5">
    <source>
        <dbReference type="Pfam" id="PF07989"/>
    </source>
</evidence>
<dbReference type="GO" id="GO:0000242">
    <property type="term" value="C:pericentriolar material"/>
    <property type="evidence" value="ECO:0007669"/>
    <property type="project" value="TreeGrafter"/>
</dbReference>
<dbReference type="GO" id="GO:0005737">
    <property type="term" value="C:cytoplasm"/>
    <property type="evidence" value="ECO:0007669"/>
    <property type="project" value="UniProtKB-SubCell"/>
</dbReference>
<feature type="coiled-coil region" evidence="3">
    <location>
        <begin position="1030"/>
        <end position="1067"/>
    </location>
</feature>
<keyword evidence="7" id="KW-1185">Reference proteome</keyword>
<evidence type="ECO:0000313" key="7">
    <source>
        <dbReference type="Proteomes" id="UP001153636"/>
    </source>
</evidence>
<keyword evidence="3" id="KW-0175">Coiled coil</keyword>
<dbReference type="PANTHER" id="PTHR46930">
    <property type="entry name" value="CDK5 REGULATORY SUBUNIT-ASSOCIATED PROTEIN 2"/>
    <property type="match status" value="1"/>
</dbReference>
<comment type="subcellular location">
    <subcellularLocation>
        <location evidence="1">Cytoplasm</location>
    </subcellularLocation>
</comment>
<feature type="domain" description="Centrosomin N-terminal motif 1" evidence="5">
    <location>
        <begin position="54"/>
        <end position="127"/>
    </location>
</feature>
<feature type="coiled-coil region" evidence="3">
    <location>
        <begin position="1323"/>
        <end position="1368"/>
    </location>
</feature>
<gene>
    <name evidence="6" type="ORF">PSYICH_LOCUS5409</name>
</gene>
<dbReference type="EMBL" id="OV651829">
    <property type="protein sequence ID" value="CAH1104588.1"/>
    <property type="molecule type" value="Genomic_DNA"/>
</dbReference>
<name>A0A9P0CQ66_9CUCU</name>
<dbReference type="GO" id="GO:0043015">
    <property type="term" value="F:gamma-tubulin binding"/>
    <property type="evidence" value="ECO:0007669"/>
    <property type="project" value="TreeGrafter"/>
</dbReference>
<feature type="coiled-coil region" evidence="3">
    <location>
        <begin position="478"/>
        <end position="647"/>
    </location>
</feature>
<dbReference type="GO" id="GO:0090266">
    <property type="term" value="P:regulation of mitotic cell cycle spindle assembly checkpoint"/>
    <property type="evidence" value="ECO:0007669"/>
    <property type="project" value="TreeGrafter"/>
</dbReference>
<proteinExistence type="predicted"/>
<dbReference type="GO" id="GO:0000132">
    <property type="term" value="P:establishment of mitotic spindle orientation"/>
    <property type="evidence" value="ECO:0007669"/>
    <property type="project" value="TreeGrafter"/>
</dbReference>
<feature type="coiled-coil region" evidence="3">
    <location>
        <begin position="1239"/>
        <end position="1266"/>
    </location>
</feature>
<feature type="compositionally biased region" description="Acidic residues" evidence="4">
    <location>
        <begin position="1"/>
        <end position="10"/>
    </location>
</feature>